<name>A0A8K0XZR8_9RHOB</name>
<dbReference type="InterPro" id="IPR036291">
    <property type="entry name" value="NAD(P)-bd_dom_sf"/>
</dbReference>
<dbReference type="EMBL" id="JAESVN010000001">
    <property type="protein sequence ID" value="MBL4916338.1"/>
    <property type="molecule type" value="Genomic_DNA"/>
</dbReference>
<comment type="caution">
    <text evidence="5">The sequence shown here is derived from an EMBL/GenBank/DDBJ whole genome shotgun (WGS) entry which is preliminary data.</text>
</comment>
<dbReference type="RefSeq" id="WP_202686999.1">
    <property type="nucleotide sequence ID" value="NZ_JAESVN010000001.1"/>
</dbReference>
<gene>
    <name evidence="5" type="ORF">JL811_03810</name>
</gene>
<comment type="similarity">
    <text evidence="1">Belongs to the Gfo/Idh/MocA family.</text>
</comment>
<dbReference type="InterPro" id="IPR055170">
    <property type="entry name" value="GFO_IDH_MocA-like_dom"/>
</dbReference>
<dbReference type="PANTHER" id="PTHR22604">
    <property type="entry name" value="OXIDOREDUCTASES"/>
    <property type="match status" value="1"/>
</dbReference>
<dbReference type="InterPro" id="IPR000683">
    <property type="entry name" value="Gfo/Idh/MocA-like_OxRdtase_N"/>
</dbReference>
<evidence type="ECO:0000313" key="6">
    <source>
        <dbReference type="Proteomes" id="UP000648908"/>
    </source>
</evidence>
<protein>
    <submittedName>
        <fullName evidence="5">Gfo/Idh/MocA family oxidoreductase</fullName>
    </submittedName>
</protein>
<keyword evidence="6" id="KW-1185">Reference proteome</keyword>
<evidence type="ECO:0000256" key="1">
    <source>
        <dbReference type="ARBA" id="ARBA00010928"/>
    </source>
</evidence>
<feature type="domain" description="GFO/IDH/MocA-like oxidoreductase" evidence="4">
    <location>
        <begin position="135"/>
        <end position="250"/>
    </location>
</feature>
<proteinExistence type="inferred from homology"/>
<reference evidence="5" key="1">
    <citation type="submission" date="2021-01" db="EMBL/GenBank/DDBJ databases">
        <title>Tabrizicola alba sp. nov. a motile alkaliphilic bacterium isolated from a soda lake.</title>
        <authorList>
            <person name="Szuroczki S."/>
            <person name="Abbaszade G."/>
            <person name="Schumann P."/>
            <person name="Toth E."/>
        </authorList>
    </citation>
    <scope>NUCLEOTIDE SEQUENCE</scope>
    <source>
        <strain evidence="5">DMG-N-6</strain>
    </source>
</reference>
<evidence type="ECO:0000256" key="2">
    <source>
        <dbReference type="ARBA" id="ARBA00023002"/>
    </source>
</evidence>
<dbReference type="AlphaFoldDB" id="A0A8K0XZR8"/>
<evidence type="ECO:0000259" key="4">
    <source>
        <dbReference type="Pfam" id="PF22725"/>
    </source>
</evidence>
<dbReference type="Gene3D" id="3.30.360.10">
    <property type="entry name" value="Dihydrodipicolinate Reductase, domain 2"/>
    <property type="match status" value="1"/>
</dbReference>
<sequence length="330" mass="35978">MGDAVKWGILGASKFAREFMGPAIHAAHGADLLALATSDPAKADPFRAFCPGIRIHDSYDALLADPEIEAVYIPLPNHLHVDWTLKAAAAGKHVLCEKPIALRGADFDRLITAREASGRLIAEAYMIVHHPQWIRAAELVQGGAIGRLRHVDTVFCYNNPDPANIRNRADAMGGGIRDIGVYTYGGARFVTGAEPDDLRARVMTEKGVDTWAQVTGSFAGPMGRFTYSALTSTRLFPRQEIVFQGDEGLLRLTAPFNARVFGEARVELHRPGLSVTTERFPAVSQYELQVAAFCRSVRDGAAYPCPLEFSRGTQDMIDRVFDAAEEIAAP</sequence>
<dbReference type="Proteomes" id="UP000648908">
    <property type="component" value="Unassembled WGS sequence"/>
</dbReference>
<keyword evidence="2" id="KW-0560">Oxidoreductase</keyword>
<evidence type="ECO:0000259" key="3">
    <source>
        <dbReference type="Pfam" id="PF01408"/>
    </source>
</evidence>
<dbReference type="GO" id="GO:0000166">
    <property type="term" value="F:nucleotide binding"/>
    <property type="evidence" value="ECO:0007669"/>
    <property type="project" value="InterPro"/>
</dbReference>
<organism evidence="5 6">
    <name type="scientific">Szabonella alba</name>
    <dbReference type="NCBI Taxonomy" id="2804194"/>
    <lineage>
        <taxon>Bacteria</taxon>
        <taxon>Pseudomonadati</taxon>
        <taxon>Pseudomonadota</taxon>
        <taxon>Alphaproteobacteria</taxon>
        <taxon>Rhodobacterales</taxon>
        <taxon>Paracoccaceae</taxon>
        <taxon>Szabonella</taxon>
    </lineage>
</organism>
<dbReference type="GO" id="GO:0016491">
    <property type="term" value="F:oxidoreductase activity"/>
    <property type="evidence" value="ECO:0007669"/>
    <property type="project" value="UniProtKB-KW"/>
</dbReference>
<dbReference type="SUPFAM" id="SSF55347">
    <property type="entry name" value="Glyceraldehyde-3-phosphate dehydrogenase-like, C-terminal domain"/>
    <property type="match status" value="1"/>
</dbReference>
<dbReference type="SUPFAM" id="SSF51735">
    <property type="entry name" value="NAD(P)-binding Rossmann-fold domains"/>
    <property type="match status" value="1"/>
</dbReference>
<evidence type="ECO:0000313" key="5">
    <source>
        <dbReference type="EMBL" id="MBL4916338.1"/>
    </source>
</evidence>
<dbReference type="Pfam" id="PF22725">
    <property type="entry name" value="GFO_IDH_MocA_C3"/>
    <property type="match status" value="1"/>
</dbReference>
<dbReference type="Pfam" id="PF01408">
    <property type="entry name" value="GFO_IDH_MocA"/>
    <property type="match status" value="1"/>
</dbReference>
<dbReference type="PANTHER" id="PTHR22604:SF105">
    <property type="entry name" value="TRANS-1,2-DIHYDROBENZENE-1,2-DIOL DEHYDROGENASE"/>
    <property type="match status" value="1"/>
</dbReference>
<dbReference type="Gene3D" id="3.40.50.720">
    <property type="entry name" value="NAD(P)-binding Rossmann-like Domain"/>
    <property type="match status" value="1"/>
</dbReference>
<feature type="domain" description="Gfo/Idh/MocA-like oxidoreductase N-terminal" evidence="3">
    <location>
        <begin position="6"/>
        <end position="122"/>
    </location>
</feature>
<accession>A0A8K0XZR8</accession>
<dbReference type="InterPro" id="IPR050984">
    <property type="entry name" value="Gfo/Idh/MocA_domain"/>
</dbReference>